<dbReference type="AlphaFoldDB" id="A0A9P5U932"/>
<feature type="region of interest" description="Disordered" evidence="3">
    <location>
        <begin position="15"/>
        <end position="41"/>
    </location>
</feature>
<evidence type="ECO:0000313" key="4">
    <source>
        <dbReference type="EMBL" id="KAF9070591.1"/>
    </source>
</evidence>
<dbReference type="PANTHER" id="PTHR14189">
    <property type="entry name" value="PROTEIN PHOSPHATASE METHYLESTERASE-1 RELATED"/>
    <property type="match status" value="1"/>
</dbReference>
<dbReference type="EMBL" id="JADNRY010000039">
    <property type="protein sequence ID" value="KAF9070591.1"/>
    <property type="molecule type" value="Genomic_DNA"/>
</dbReference>
<reference evidence="4" key="1">
    <citation type="submission" date="2020-11" db="EMBL/GenBank/DDBJ databases">
        <authorList>
            <consortium name="DOE Joint Genome Institute"/>
            <person name="Ahrendt S."/>
            <person name="Riley R."/>
            <person name="Andreopoulos W."/>
            <person name="Labutti K."/>
            <person name="Pangilinan J."/>
            <person name="Ruiz-Duenas F.J."/>
            <person name="Barrasa J.M."/>
            <person name="Sanchez-Garcia M."/>
            <person name="Camarero S."/>
            <person name="Miyauchi S."/>
            <person name="Serrano A."/>
            <person name="Linde D."/>
            <person name="Babiker R."/>
            <person name="Drula E."/>
            <person name="Ayuso-Fernandez I."/>
            <person name="Pacheco R."/>
            <person name="Padilla G."/>
            <person name="Ferreira P."/>
            <person name="Barriuso J."/>
            <person name="Kellner H."/>
            <person name="Castanera R."/>
            <person name="Alfaro M."/>
            <person name="Ramirez L."/>
            <person name="Pisabarro A.G."/>
            <person name="Kuo A."/>
            <person name="Tritt A."/>
            <person name="Lipzen A."/>
            <person name="He G."/>
            <person name="Yan M."/>
            <person name="Ng V."/>
            <person name="Cullen D."/>
            <person name="Martin F."/>
            <person name="Rosso M.-N."/>
            <person name="Henrissat B."/>
            <person name="Hibbett D."/>
            <person name="Martinez A.T."/>
            <person name="Grigoriev I.V."/>
        </authorList>
    </citation>
    <scope>NUCLEOTIDE SEQUENCE</scope>
    <source>
        <strain evidence="4">AH 40177</strain>
    </source>
</reference>
<dbReference type="OrthoDB" id="194865at2759"/>
<evidence type="ECO:0000256" key="3">
    <source>
        <dbReference type="SAM" id="MobiDB-lite"/>
    </source>
</evidence>
<keyword evidence="2" id="KW-0378">Hydrolase</keyword>
<accession>A0A9P5U932</accession>
<dbReference type="InterPro" id="IPR029058">
    <property type="entry name" value="AB_hydrolase_fold"/>
</dbReference>
<dbReference type="SUPFAM" id="SSF53474">
    <property type="entry name" value="alpha/beta-Hydrolases"/>
    <property type="match status" value="1"/>
</dbReference>
<protein>
    <recommendedName>
        <fullName evidence="6">Protein phosphatase methylesterase-1</fullName>
    </recommendedName>
</protein>
<dbReference type="PANTHER" id="PTHR14189:SF0">
    <property type="entry name" value="PROTEIN PHOSPHATASE METHYLESTERASE 1"/>
    <property type="match status" value="1"/>
</dbReference>
<sequence length="246" mass="26612">MSDLALSAMSARLAKLPSDIPPMSTEEEEESKNSLGSLPGSGLGPPAMCASLQLWYKNSRPRSNLKQARKKQKEPNPAFAPISVSSFFGQALQVVVPRRNLDCRVYYTPPGDSQCASTVMVLQHRAGYSGLSFACMAKEITRGECGVLAVDARRHGSNLSPGKTVSTLSSPNEDTDLSIDVLVDDFVDIIISLNCILELGPFSYQTDTSLGSTYEKSNVIQFRLSLITVTAKYMYAYLIGLGSSLV</sequence>
<dbReference type="Proteomes" id="UP000772434">
    <property type="component" value="Unassembled WGS sequence"/>
</dbReference>
<evidence type="ECO:0008006" key="6">
    <source>
        <dbReference type="Google" id="ProtNLM"/>
    </source>
</evidence>
<proteinExistence type="predicted"/>
<comment type="caution">
    <text evidence="4">The sequence shown here is derived from an EMBL/GenBank/DDBJ whole genome shotgun (WGS) entry which is preliminary data.</text>
</comment>
<dbReference type="GO" id="GO:0051723">
    <property type="term" value="F:protein methylesterase activity"/>
    <property type="evidence" value="ECO:0007669"/>
    <property type="project" value="InterPro"/>
</dbReference>
<keyword evidence="1" id="KW-0719">Serine esterase</keyword>
<evidence type="ECO:0000313" key="5">
    <source>
        <dbReference type="Proteomes" id="UP000772434"/>
    </source>
</evidence>
<evidence type="ECO:0000256" key="2">
    <source>
        <dbReference type="ARBA" id="ARBA00022801"/>
    </source>
</evidence>
<dbReference type="InterPro" id="IPR016812">
    <property type="entry name" value="PPase_methylesterase_euk"/>
</dbReference>
<dbReference type="Gene3D" id="3.40.50.1820">
    <property type="entry name" value="alpha/beta hydrolase"/>
    <property type="match status" value="1"/>
</dbReference>
<keyword evidence="5" id="KW-1185">Reference proteome</keyword>
<name>A0A9P5U932_9AGAR</name>
<organism evidence="4 5">
    <name type="scientific">Rhodocollybia butyracea</name>
    <dbReference type="NCBI Taxonomy" id="206335"/>
    <lineage>
        <taxon>Eukaryota</taxon>
        <taxon>Fungi</taxon>
        <taxon>Dikarya</taxon>
        <taxon>Basidiomycota</taxon>
        <taxon>Agaricomycotina</taxon>
        <taxon>Agaricomycetes</taxon>
        <taxon>Agaricomycetidae</taxon>
        <taxon>Agaricales</taxon>
        <taxon>Marasmiineae</taxon>
        <taxon>Omphalotaceae</taxon>
        <taxon>Rhodocollybia</taxon>
    </lineage>
</organism>
<evidence type="ECO:0000256" key="1">
    <source>
        <dbReference type="ARBA" id="ARBA00022487"/>
    </source>
</evidence>
<gene>
    <name evidence="4" type="ORF">BDP27DRAFT_1446892</name>
</gene>